<dbReference type="RefSeq" id="WP_109461858.1">
    <property type="nucleotide sequence ID" value="NZ_QFBC01000021.1"/>
</dbReference>
<reference evidence="3 4" key="1">
    <citation type="submission" date="2018-05" db="EMBL/GenBank/DDBJ databases">
        <title>The draft genome of strain NS-104.</title>
        <authorList>
            <person name="Hang P."/>
            <person name="Jiang J."/>
        </authorList>
    </citation>
    <scope>NUCLEOTIDE SEQUENCE [LARGE SCALE GENOMIC DNA]</scope>
    <source>
        <strain evidence="3 4">NS-104</strain>
    </source>
</reference>
<dbReference type="GO" id="GO:0016020">
    <property type="term" value="C:membrane"/>
    <property type="evidence" value="ECO:0007669"/>
    <property type="project" value="InterPro"/>
</dbReference>
<accession>A0A2U2DHI6</accession>
<comment type="caution">
    <text evidence="3">The sequence shown here is derived from an EMBL/GenBank/DDBJ whole genome shotgun (WGS) entry which is preliminary data.</text>
</comment>
<name>A0A2U2DHI6_9HYPH</name>
<keyword evidence="4" id="KW-1185">Reference proteome</keyword>
<evidence type="ECO:0000256" key="1">
    <source>
        <dbReference type="SAM" id="MobiDB-lite"/>
    </source>
</evidence>
<gene>
    <name evidence="3" type="ORF">DEM27_29625</name>
</gene>
<keyword evidence="2" id="KW-0472">Membrane</keyword>
<feature type="transmembrane region" description="Helical" evidence="2">
    <location>
        <begin position="28"/>
        <end position="48"/>
    </location>
</feature>
<feature type="region of interest" description="Disordered" evidence="1">
    <location>
        <begin position="130"/>
        <end position="173"/>
    </location>
</feature>
<sequence length="173" mass="18580">MRFSFLPAIFLLLPFAEIAGFILVGQEIGVLATLGLVIATSMLGIFLLRQQGLGILRRISAESRDGGVPSRELVHAAMIVIAGFLLLLPGFITDIIGLLLFIPPVRDLAWKLLSPRIVVMGSKNFYASGYPGGQPGGPRNSRNGGPVVDLDDDDFSRGPDPNSPWSDKPRIGD</sequence>
<organism evidence="3 4">
    <name type="scientific">Metarhizobium album</name>
    <dbReference type="NCBI Taxonomy" id="2182425"/>
    <lineage>
        <taxon>Bacteria</taxon>
        <taxon>Pseudomonadati</taxon>
        <taxon>Pseudomonadota</taxon>
        <taxon>Alphaproteobacteria</taxon>
        <taxon>Hyphomicrobiales</taxon>
        <taxon>Rhizobiaceae</taxon>
        <taxon>Metarhizobium</taxon>
    </lineage>
</organism>
<keyword evidence="2" id="KW-0812">Transmembrane</keyword>
<feature type="transmembrane region" description="Helical" evidence="2">
    <location>
        <begin position="73"/>
        <end position="102"/>
    </location>
</feature>
<dbReference type="OrthoDB" id="9792788at2"/>
<dbReference type="EMBL" id="QFBC01000021">
    <property type="protein sequence ID" value="PWE52734.1"/>
    <property type="molecule type" value="Genomic_DNA"/>
</dbReference>
<dbReference type="NCBIfam" id="NF008528">
    <property type="entry name" value="PRK11463.1-2"/>
    <property type="match status" value="1"/>
</dbReference>
<proteinExistence type="predicted"/>
<dbReference type="Pfam" id="PF04186">
    <property type="entry name" value="FxsA"/>
    <property type="match status" value="1"/>
</dbReference>
<dbReference type="AlphaFoldDB" id="A0A2U2DHI6"/>
<dbReference type="PANTHER" id="PTHR35335">
    <property type="entry name" value="UPF0716 PROTEIN FXSA"/>
    <property type="match status" value="1"/>
</dbReference>
<keyword evidence="2" id="KW-1133">Transmembrane helix</keyword>
<evidence type="ECO:0000256" key="2">
    <source>
        <dbReference type="SAM" id="Phobius"/>
    </source>
</evidence>
<evidence type="ECO:0000313" key="4">
    <source>
        <dbReference type="Proteomes" id="UP000245252"/>
    </source>
</evidence>
<evidence type="ECO:0000313" key="3">
    <source>
        <dbReference type="EMBL" id="PWE52734.1"/>
    </source>
</evidence>
<feature type="compositionally biased region" description="Low complexity" evidence="1">
    <location>
        <begin position="137"/>
        <end position="146"/>
    </location>
</feature>
<dbReference type="InterPro" id="IPR007313">
    <property type="entry name" value="FxsA"/>
</dbReference>
<dbReference type="Proteomes" id="UP000245252">
    <property type="component" value="Unassembled WGS sequence"/>
</dbReference>
<protein>
    <submittedName>
        <fullName evidence="3">Membrane protein FxsA</fullName>
    </submittedName>
</protein>
<dbReference type="PANTHER" id="PTHR35335:SF1">
    <property type="entry name" value="UPF0716 PROTEIN FXSA"/>
    <property type="match status" value="1"/>
</dbReference>